<accession>A0A9X1B4G9</accession>
<gene>
    <name evidence="2" type="ORF">CKO42_13675</name>
</gene>
<dbReference type="InterPro" id="IPR002223">
    <property type="entry name" value="Kunitz_BPTI"/>
</dbReference>
<dbReference type="Gene3D" id="4.10.410.10">
    <property type="entry name" value="Pancreatic trypsin inhibitor Kunitz domain"/>
    <property type="match status" value="1"/>
</dbReference>
<dbReference type="EMBL" id="NRRY01000021">
    <property type="protein sequence ID" value="MBK1619468.1"/>
    <property type="molecule type" value="Genomic_DNA"/>
</dbReference>
<proteinExistence type="predicted"/>
<evidence type="ECO:0000313" key="2">
    <source>
        <dbReference type="EMBL" id="MBK1619468.1"/>
    </source>
</evidence>
<name>A0A9X1B4G9_9GAMM</name>
<reference evidence="2 3" key="1">
    <citation type="journal article" date="2020" name="Microorganisms">
        <title>Osmotic Adaptation and Compatible Solute Biosynthesis of Phototrophic Bacteria as Revealed from Genome Analyses.</title>
        <authorList>
            <person name="Imhoff J.F."/>
            <person name="Rahn T."/>
            <person name="Kunzel S."/>
            <person name="Keller A."/>
            <person name="Neulinger S.C."/>
        </authorList>
    </citation>
    <scope>NUCLEOTIDE SEQUENCE [LARGE SCALE GENOMIC DNA]</scope>
    <source>
        <strain evidence="2 3">DSM 25653</strain>
    </source>
</reference>
<feature type="domain" description="BPTI/Kunitz inhibitor" evidence="1">
    <location>
        <begin position="71"/>
        <end position="120"/>
    </location>
</feature>
<comment type="caution">
    <text evidence="2">The sequence shown here is derived from an EMBL/GenBank/DDBJ whole genome shotgun (WGS) entry which is preliminary data.</text>
</comment>
<dbReference type="AlphaFoldDB" id="A0A9X1B4G9"/>
<keyword evidence="3" id="KW-1185">Reference proteome</keyword>
<dbReference type="SMART" id="SM00131">
    <property type="entry name" value="KU"/>
    <property type="match status" value="1"/>
</dbReference>
<dbReference type="Proteomes" id="UP001138768">
    <property type="component" value="Unassembled WGS sequence"/>
</dbReference>
<dbReference type="GO" id="GO:0004867">
    <property type="term" value="F:serine-type endopeptidase inhibitor activity"/>
    <property type="evidence" value="ECO:0007669"/>
    <property type="project" value="InterPro"/>
</dbReference>
<dbReference type="SUPFAM" id="SSF57362">
    <property type="entry name" value="BPTI-like"/>
    <property type="match status" value="1"/>
</dbReference>
<dbReference type="CDD" id="cd00109">
    <property type="entry name" value="Kunitz-type"/>
    <property type="match status" value="1"/>
</dbReference>
<dbReference type="PROSITE" id="PS50279">
    <property type="entry name" value="BPTI_KUNITZ_2"/>
    <property type="match status" value="1"/>
</dbReference>
<organism evidence="2 3">
    <name type="scientific">Lamprobacter modestohalophilus</name>
    <dbReference type="NCBI Taxonomy" id="1064514"/>
    <lineage>
        <taxon>Bacteria</taxon>
        <taxon>Pseudomonadati</taxon>
        <taxon>Pseudomonadota</taxon>
        <taxon>Gammaproteobacteria</taxon>
        <taxon>Chromatiales</taxon>
        <taxon>Chromatiaceae</taxon>
        <taxon>Lamprobacter</taxon>
    </lineage>
</organism>
<dbReference type="InterPro" id="IPR036880">
    <property type="entry name" value="Kunitz_BPTI_sf"/>
</dbReference>
<evidence type="ECO:0000259" key="1">
    <source>
        <dbReference type="PROSITE" id="PS50279"/>
    </source>
</evidence>
<protein>
    <recommendedName>
        <fullName evidence="1">BPTI/Kunitz inhibitor domain-containing protein</fullName>
    </recommendedName>
</protein>
<sequence length="126" mass="13773">MEVGTKVESNYRAVSSWSPTRWPGWSGDDRRAVRGSPPVAALVLLLLLSLLVGCAGGPDAGDKGDLLHVSCLQEPQPGRCSRSRPAFYYDYQSDSCRPFRQGVCDPDWPFQSLRDCVKTCGGRPSP</sequence>
<dbReference type="Pfam" id="PF00014">
    <property type="entry name" value="Kunitz_BPTI"/>
    <property type="match status" value="1"/>
</dbReference>
<evidence type="ECO:0000313" key="3">
    <source>
        <dbReference type="Proteomes" id="UP001138768"/>
    </source>
</evidence>